<dbReference type="OrthoDB" id="60033at2759"/>
<accession>A0A9Q0FS05</accession>
<gene>
    <name evidence="1" type="ORF">Tsubulata_024003</name>
</gene>
<organism evidence="1 2">
    <name type="scientific">Turnera subulata</name>
    <dbReference type="NCBI Taxonomy" id="218843"/>
    <lineage>
        <taxon>Eukaryota</taxon>
        <taxon>Viridiplantae</taxon>
        <taxon>Streptophyta</taxon>
        <taxon>Embryophyta</taxon>
        <taxon>Tracheophyta</taxon>
        <taxon>Spermatophyta</taxon>
        <taxon>Magnoliopsida</taxon>
        <taxon>eudicotyledons</taxon>
        <taxon>Gunneridae</taxon>
        <taxon>Pentapetalae</taxon>
        <taxon>rosids</taxon>
        <taxon>fabids</taxon>
        <taxon>Malpighiales</taxon>
        <taxon>Passifloraceae</taxon>
        <taxon>Turnera</taxon>
    </lineage>
</organism>
<dbReference type="EMBL" id="JAKUCV010004035">
    <property type="protein sequence ID" value="KAJ4836718.1"/>
    <property type="molecule type" value="Genomic_DNA"/>
</dbReference>
<keyword evidence="2" id="KW-1185">Reference proteome</keyword>
<evidence type="ECO:0000313" key="1">
    <source>
        <dbReference type="EMBL" id="KAJ4836718.1"/>
    </source>
</evidence>
<dbReference type="AlphaFoldDB" id="A0A9Q0FS05"/>
<dbReference type="InterPro" id="IPR011006">
    <property type="entry name" value="CheY-like_superfamily"/>
</dbReference>
<reference evidence="1" key="2">
    <citation type="journal article" date="2023" name="Plants (Basel)">
        <title>Annotation of the Turnera subulata (Passifloraceae) Draft Genome Reveals the S-Locus Evolved after the Divergence of Turneroideae from Passifloroideae in a Stepwise Manner.</title>
        <authorList>
            <person name="Henning P.M."/>
            <person name="Roalson E.H."/>
            <person name="Mir W."/>
            <person name="McCubbin A.G."/>
            <person name="Shore J.S."/>
        </authorList>
    </citation>
    <scope>NUCLEOTIDE SEQUENCE</scope>
    <source>
        <strain evidence="1">F60SS</strain>
    </source>
</reference>
<comment type="caution">
    <text evidence="1">The sequence shown here is derived from an EMBL/GenBank/DDBJ whole genome shotgun (WGS) entry which is preliminary data.</text>
</comment>
<proteinExistence type="predicted"/>
<reference evidence="1" key="1">
    <citation type="submission" date="2022-02" db="EMBL/GenBank/DDBJ databases">
        <authorList>
            <person name="Henning P.M."/>
            <person name="McCubbin A.G."/>
            <person name="Shore J.S."/>
        </authorList>
    </citation>
    <scope>NUCLEOTIDE SEQUENCE</scope>
    <source>
        <strain evidence="1">F60SS</strain>
        <tissue evidence="1">Leaves</tissue>
    </source>
</reference>
<dbReference type="Gene3D" id="3.40.50.2300">
    <property type="match status" value="1"/>
</dbReference>
<sequence>MDSNGFSSPRNEAFNPAGLRVLVVDDDPTWLKILEKMLKKCSYEEPKRTLTVDIPNSRGPTSSHLDFGHSFTSPESEVNFAPYDSAFPRQYLWCGIADVQMKQKHKPLHLDDGLSQIPLPSQQLHIQADCSQPSPSISTGSIKETGVAGVVGPSKPKPLYDEYASNTNHKALEPISTNRSSMESQGVNLTCIKETETAKKNMTWGMSPPEPLEEAFKVRWVPNEYYGMNSGMQSTIECLSPPQPPEYFDPGLIADVAVQLNDPPRFDYEALYDSTEYSVIDQGLFIA</sequence>
<evidence type="ECO:0008006" key="3">
    <source>
        <dbReference type="Google" id="ProtNLM"/>
    </source>
</evidence>
<dbReference type="Proteomes" id="UP001141552">
    <property type="component" value="Unassembled WGS sequence"/>
</dbReference>
<protein>
    <recommendedName>
        <fullName evidence="3">Response regulatory domain-containing protein</fullName>
    </recommendedName>
</protein>
<dbReference type="SUPFAM" id="SSF52172">
    <property type="entry name" value="CheY-like"/>
    <property type="match status" value="1"/>
</dbReference>
<name>A0A9Q0FS05_9ROSI</name>
<evidence type="ECO:0000313" key="2">
    <source>
        <dbReference type="Proteomes" id="UP001141552"/>
    </source>
</evidence>